<dbReference type="AlphaFoldDB" id="A0A183V235"/>
<sequence length="89" mass="9949">MDEQRDINTEGQEGQCSGHDDRAEQSDQASNARRASTAFRRRYEQLGADAPKSTPLLACCARQVRKSAAFKLLWRRLRAIIPLEECAAG</sequence>
<proteinExistence type="predicted"/>
<organism evidence="3 4">
    <name type="scientific">Toxocara canis</name>
    <name type="common">Canine roundworm</name>
    <dbReference type="NCBI Taxonomy" id="6265"/>
    <lineage>
        <taxon>Eukaryota</taxon>
        <taxon>Metazoa</taxon>
        <taxon>Ecdysozoa</taxon>
        <taxon>Nematoda</taxon>
        <taxon>Chromadorea</taxon>
        <taxon>Rhabditida</taxon>
        <taxon>Spirurina</taxon>
        <taxon>Ascaridomorpha</taxon>
        <taxon>Ascaridoidea</taxon>
        <taxon>Toxocaridae</taxon>
        <taxon>Toxocara</taxon>
    </lineage>
</organism>
<keyword evidence="3" id="KW-1185">Reference proteome</keyword>
<evidence type="ECO:0000313" key="3">
    <source>
        <dbReference type="Proteomes" id="UP000050794"/>
    </source>
</evidence>
<dbReference type="Proteomes" id="UP000050794">
    <property type="component" value="Unassembled WGS sequence"/>
</dbReference>
<evidence type="ECO:0000313" key="2">
    <source>
        <dbReference type="EMBL" id="VDM46126.1"/>
    </source>
</evidence>
<reference evidence="2 3" key="2">
    <citation type="submission" date="2018-11" db="EMBL/GenBank/DDBJ databases">
        <authorList>
            <consortium name="Pathogen Informatics"/>
        </authorList>
    </citation>
    <scope>NUCLEOTIDE SEQUENCE [LARGE SCALE GENOMIC DNA]</scope>
</reference>
<name>A0A183V235_TOXCA</name>
<reference evidence="4" key="1">
    <citation type="submission" date="2016-06" db="UniProtKB">
        <authorList>
            <consortium name="WormBaseParasite"/>
        </authorList>
    </citation>
    <scope>IDENTIFICATION</scope>
</reference>
<dbReference type="WBParaSite" id="TCNE_0001480501-mRNA-1">
    <property type="protein sequence ID" value="TCNE_0001480501-mRNA-1"/>
    <property type="gene ID" value="TCNE_0001480501"/>
</dbReference>
<protein>
    <submittedName>
        <fullName evidence="4">Transcriptional regulator</fullName>
    </submittedName>
</protein>
<gene>
    <name evidence="2" type="ORF">TCNE_LOCUS14805</name>
</gene>
<evidence type="ECO:0000256" key="1">
    <source>
        <dbReference type="SAM" id="MobiDB-lite"/>
    </source>
</evidence>
<evidence type="ECO:0000313" key="4">
    <source>
        <dbReference type="WBParaSite" id="TCNE_0001480501-mRNA-1"/>
    </source>
</evidence>
<accession>A0A183V235</accession>
<dbReference type="EMBL" id="UYWY01022461">
    <property type="protein sequence ID" value="VDM46126.1"/>
    <property type="molecule type" value="Genomic_DNA"/>
</dbReference>
<feature type="region of interest" description="Disordered" evidence="1">
    <location>
        <begin position="1"/>
        <end position="36"/>
    </location>
</feature>